<evidence type="ECO:0000256" key="1">
    <source>
        <dbReference type="SAM" id="SignalP"/>
    </source>
</evidence>
<dbReference type="Proteomes" id="UP000005408">
    <property type="component" value="Unassembled WGS sequence"/>
</dbReference>
<dbReference type="Gene3D" id="2.60.120.740">
    <property type="match status" value="2"/>
</dbReference>
<accession>A0A8W8K1J3</accession>
<feature type="signal peptide" evidence="1">
    <location>
        <begin position="1"/>
        <end position="20"/>
    </location>
</feature>
<evidence type="ECO:0000313" key="4">
    <source>
        <dbReference type="Proteomes" id="UP000005408"/>
    </source>
</evidence>
<feature type="domain" description="SUEL-type lectin" evidence="2">
    <location>
        <begin position="133"/>
        <end position="220"/>
    </location>
</feature>
<dbReference type="AlphaFoldDB" id="A0A8W8K1J3"/>
<dbReference type="InterPro" id="IPR000922">
    <property type="entry name" value="Lectin_gal-bd_dom"/>
</dbReference>
<evidence type="ECO:0000313" key="3">
    <source>
        <dbReference type="EnsemblMetazoa" id="G21242.3:cds"/>
    </source>
</evidence>
<dbReference type="FunFam" id="2.60.120.740:FF:000001">
    <property type="entry name" value="Adhesion G protein-coupled receptor L2"/>
    <property type="match status" value="2"/>
</dbReference>
<protein>
    <recommendedName>
        <fullName evidence="2">SUEL-type lectin domain-containing protein</fullName>
    </recommendedName>
</protein>
<dbReference type="EnsemblMetazoa" id="G21242.3">
    <property type="protein sequence ID" value="G21242.3:cds"/>
    <property type="gene ID" value="G21242"/>
</dbReference>
<dbReference type="PROSITE" id="PS50228">
    <property type="entry name" value="SUEL_LECTIN"/>
    <property type="match status" value="2"/>
</dbReference>
<feature type="domain" description="SUEL-type lectin" evidence="2">
    <location>
        <begin position="36"/>
        <end position="123"/>
    </location>
</feature>
<proteinExistence type="predicted"/>
<dbReference type="Pfam" id="PF02140">
    <property type="entry name" value="SUEL_Lectin"/>
    <property type="match status" value="2"/>
</dbReference>
<keyword evidence="4" id="KW-1185">Reference proteome</keyword>
<evidence type="ECO:0000259" key="2">
    <source>
        <dbReference type="PROSITE" id="PS50228"/>
    </source>
</evidence>
<keyword evidence="1" id="KW-0732">Signal</keyword>
<sequence>MWKCLVLIVVFLVFLQGKETEGWCGRPPGYAHSKTVCEHKQLHLRCGRHRRIHVVSAIYGRTNRHTCGHGRVGTTSCKARHASFKVKRRCNGKRSCRIRASNGVFGDPCVGTFKYLKVRYQCKRPRYTHSKTVCEHNRLHLRCGRHRRIHVVSAMYGRTNRHTCGHGPIGTTSCKAGHASFKVKRKCNGKRSCRIRASNGVFGDPCVGTFKYLKVRYQCKRNHRG</sequence>
<feature type="chain" id="PRO_5036468978" description="SUEL-type lectin domain-containing protein" evidence="1">
    <location>
        <begin position="21"/>
        <end position="225"/>
    </location>
</feature>
<dbReference type="InterPro" id="IPR043159">
    <property type="entry name" value="Lectin_gal-bd_sf"/>
</dbReference>
<dbReference type="GO" id="GO:0030246">
    <property type="term" value="F:carbohydrate binding"/>
    <property type="evidence" value="ECO:0007669"/>
    <property type="project" value="InterPro"/>
</dbReference>
<name>A0A8W8K1J3_MAGGI</name>
<dbReference type="CDD" id="cd22827">
    <property type="entry name" value="Gal_Rha_Lectin_SUL-I-like"/>
    <property type="match status" value="2"/>
</dbReference>
<reference evidence="3" key="1">
    <citation type="submission" date="2022-08" db="UniProtKB">
        <authorList>
            <consortium name="EnsemblMetazoa"/>
        </authorList>
    </citation>
    <scope>IDENTIFICATION</scope>
    <source>
        <strain evidence="3">05x7-T-G4-1.051#20</strain>
    </source>
</reference>
<organism evidence="3 4">
    <name type="scientific">Magallana gigas</name>
    <name type="common">Pacific oyster</name>
    <name type="synonym">Crassostrea gigas</name>
    <dbReference type="NCBI Taxonomy" id="29159"/>
    <lineage>
        <taxon>Eukaryota</taxon>
        <taxon>Metazoa</taxon>
        <taxon>Spiralia</taxon>
        <taxon>Lophotrochozoa</taxon>
        <taxon>Mollusca</taxon>
        <taxon>Bivalvia</taxon>
        <taxon>Autobranchia</taxon>
        <taxon>Pteriomorphia</taxon>
        <taxon>Ostreida</taxon>
        <taxon>Ostreoidea</taxon>
        <taxon>Ostreidae</taxon>
        <taxon>Magallana</taxon>
    </lineage>
</organism>
<dbReference type="PANTHER" id="PTHR46780">
    <property type="entry name" value="PROTEIN EVA-1"/>
    <property type="match status" value="1"/>
</dbReference>